<keyword evidence="1" id="KW-0472">Membrane</keyword>
<accession>A0A6S6TKY2</accession>
<proteinExistence type="predicted"/>
<evidence type="ECO:0000256" key="1">
    <source>
        <dbReference type="SAM" id="Phobius"/>
    </source>
</evidence>
<gene>
    <name evidence="2" type="ORF">HELGO_WM6131</name>
</gene>
<feature type="transmembrane region" description="Helical" evidence="1">
    <location>
        <begin position="111"/>
        <end position="129"/>
    </location>
</feature>
<keyword evidence="1" id="KW-0812">Transmembrane</keyword>
<organism evidence="2">
    <name type="scientific">uncultured Sulfurovum sp</name>
    <dbReference type="NCBI Taxonomy" id="269237"/>
    <lineage>
        <taxon>Bacteria</taxon>
        <taxon>Pseudomonadati</taxon>
        <taxon>Campylobacterota</taxon>
        <taxon>Epsilonproteobacteria</taxon>
        <taxon>Campylobacterales</taxon>
        <taxon>Sulfurovaceae</taxon>
        <taxon>Sulfurovum</taxon>
        <taxon>environmental samples</taxon>
    </lineage>
</organism>
<keyword evidence="1" id="KW-1133">Transmembrane helix</keyword>
<name>A0A6S6TKY2_9BACT</name>
<dbReference type="AlphaFoldDB" id="A0A6S6TKY2"/>
<dbReference type="EMBL" id="CACVAU010000069">
    <property type="protein sequence ID" value="CAA6823581.1"/>
    <property type="molecule type" value="Genomic_DNA"/>
</dbReference>
<sequence>MSALLGYIVFSAFFTSETPEEALKKIVEQPYENRLVSQEVAFNKAHNNHQEQLVALENERKRNELQVYENIMIQNKENETKLKIKELDNDLNHKIAVLNVESNAEETNKSSATYIISALLLFLLLYIYLRYRKQLNQIELEKLERYNEMIAKKEYAEKILEHISEGKLSFETERKLLSVLDELNGKTINPRNDDDLYHPNPDIAQITNAKKRKEY</sequence>
<protein>
    <submittedName>
        <fullName evidence="2">Uncharacterized protein</fullName>
    </submittedName>
</protein>
<evidence type="ECO:0000313" key="2">
    <source>
        <dbReference type="EMBL" id="CAA6823581.1"/>
    </source>
</evidence>
<reference evidence="2" key="1">
    <citation type="submission" date="2020-01" db="EMBL/GenBank/DDBJ databases">
        <authorList>
            <person name="Meier V. D."/>
            <person name="Meier V D."/>
        </authorList>
    </citation>
    <scope>NUCLEOTIDE SEQUENCE</scope>
    <source>
        <strain evidence="2">HLG_WM_MAG_05</strain>
    </source>
</reference>